<name>A0A9N9ZNP4_9HYPO</name>
<evidence type="ECO:0000313" key="1">
    <source>
        <dbReference type="EMBL" id="CAH0058954.1"/>
    </source>
</evidence>
<proteinExistence type="predicted"/>
<dbReference type="EMBL" id="CABFOC020000091">
    <property type="protein sequence ID" value="CAH0058954.1"/>
    <property type="molecule type" value="Genomic_DNA"/>
</dbReference>
<keyword evidence="2" id="KW-1185">Reference proteome</keyword>
<comment type="caution">
    <text evidence="1">The sequence shown here is derived from an EMBL/GenBank/DDBJ whole genome shotgun (WGS) entry which is preliminary data.</text>
</comment>
<reference evidence="1 2" key="2">
    <citation type="submission" date="2021-10" db="EMBL/GenBank/DDBJ databases">
        <authorList>
            <person name="Piombo E."/>
        </authorList>
    </citation>
    <scope>NUCLEOTIDE SEQUENCE [LARGE SCALE GENOMIC DNA]</scope>
</reference>
<dbReference type="Proteomes" id="UP000775872">
    <property type="component" value="Unassembled WGS sequence"/>
</dbReference>
<protein>
    <submittedName>
        <fullName evidence="1">Uncharacterized protein</fullName>
    </submittedName>
</protein>
<dbReference type="AlphaFoldDB" id="A0A9N9ZNP4"/>
<organism evidence="1 2">
    <name type="scientific">Clonostachys solani</name>
    <dbReference type="NCBI Taxonomy" id="160281"/>
    <lineage>
        <taxon>Eukaryota</taxon>
        <taxon>Fungi</taxon>
        <taxon>Dikarya</taxon>
        <taxon>Ascomycota</taxon>
        <taxon>Pezizomycotina</taxon>
        <taxon>Sordariomycetes</taxon>
        <taxon>Hypocreomycetidae</taxon>
        <taxon>Hypocreales</taxon>
        <taxon>Bionectriaceae</taxon>
        <taxon>Clonostachys</taxon>
    </lineage>
</organism>
<evidence type="ECO:0000313" key="2">
    <source>
        <dbReference type="Proteomes" id="UP000775872"/>
    </source>
</evidence>
<sequence length="370" mass="41999">MAGNPTDKVSRNGNDEDESIEITLKNERTLLRWQNDGGDASSEYSLLPGNWYQRAFISTPKRGSPTMYFRIKVAKEVFLLIIPPGNVESVSTAPSTGIKSIPERYHRTKKWCTLGIHLMKPGVLAKKSVPGTINLAVVPQELKELASAMSVSALLPISHKKKFDRLRPLLMCLDKNPDGMGDLLQSHGPLQIIRVNEADAGNKAPIPVCPTQEEKQPHSQEEELSQYERAITPPVKTESCVKERTKRADQQVKPGLNKLCQSRTQADKSLLSRIEALERTVQWITSDADDAIKKAEVTIYDFRKEMRILMDRFSEDCQQLIDGVRKDLKGQLMEEMNETRDKIMNTIYHGDDYRLDLFFDENRLQSTEEE</sequence>
<reference evidence="2" key="1">
    <citation type="submission" date="2019-06" db="EMBL/GenBank/DDBJ databases">
        <authorList>
            <person name="Broberg M."/>
        </authorList>
    </citation>
    <scope>NUCLEOTIDE SEQUENCE [LARGE SCALE GENOMIC DNA]</scope>
</reference>
<accession>A0A9N9ZNP4</accession>
<gene>
    <name evidence="1" type="ORF">CSOL1703_00007987</name>
</gene>
<dbReference type="OrthoDB" id="5142682at2759"/>